<dbReference type="Gene3D" id="3.40.50.10350">
    <property type="entry name" value="Glycerate kinase, domain 1"/>
    <property type="match status" value="1"/>
</dbReference>
<evidence type="ECO:0000256" key="4">
    <source>
        <dbReference type="PIRNR" id="PIRNR006078"/>
    </source>
</evidence>
<reference evidence="5 6" key="1">
    <citation type="submission" date="2019-06" db="EMBL/GenBank/DDBJ databases">
        <title>Sequencing the genomes of 1000 actinobacteria strains.</title>
        <authorList>
            <person name="Klenk H.-P."/>
        </authorList>
    </citation>
    <scope>NUCLEOTIDE SEQUENCE [LARGE SCALE GENOMIC DNA]</scope>
    <source>
        <strain evidence="5 6">DSM 19828</strain>
    </source>
</reference>
<sequence length="372" mass="37295">MTRVVIAPDKFKGTLTAAQVADGLERGLRSVVTDLDVVTVPVADGGDGTLAAAEYAGFRRETLTATDPVGRTIDTAYVRDGERAVVEMAEVSGLAMLGDDLDPMNASSRGLGEVIAAALDAGARTLVIGIGGSASSDGGAGMAQALGARVLDSNGTDIAPGGAGLDDVAELDLTGLHRGLADAELLFACDVDNPLTGERGAAAVYGPQKGASIEQVRELDAGLGRWADVVAKATGADRRDVAGAGAAGGVGFAAVALLGAELRPGAELLFEMVGLPQAVVGADLVITGEGTLDEQTLNGKAPAAVAKLAAAQGVPVVAVCGVNKLGADGLSRLGVRRAYALMDVARDQDEAMTQGDRLLEQIGAQVAGFALL</sequence>
<evidence type="ECO:0000256" key="1">
    <source>
        <dbReference type="ARBA" id="ARBA00006284"/>
    </source>
</evidence>
<dbReference type="PANTHER" id="PTHR21599">
    <property type="entry name" value="GLYCERATE KINASE"/>
    <property type="match status" value="1"/>
</dbReference>
<proteinExistence type="inferred from homology"/>
<dbReference type="RefSeq" id="WP_141927033.1">
    <property type="nucleotide sequence ID" value="NZ_BAABCI010000004.1"/>
</dbReference>
<name>A0A542EBM0_9MICO</name>
<dbReference type="GO" id="GO:0031388">
    <property type="term" value="P:organic acid phosphorylation"/>
    <property type="evidence" value="ECO:0007669"/>
    <property type="project" value="UniProtKB-UniRule"/>
</dbReference>
<dbReference type="InterPro" id="IPR018197">
    <property type="entry name" value="Glycerate_kinase_RE-like"/>
</dbReference>
<evidence type="ECO:0000313" key="5">
    <source>
        <dbReference type="EMBL" id="TQJ12695.1"/>
    </source>
</evidence>
<dbReference type="OrthoDB" id="9774290at2"/>
<dbReference type="Gene3D" id="3.90.1510.10">
    <property type="entry name" value="Glycerate kinase, domain 2"/>
    <property type="match status" value="1"/>
</dbReference>
<dbReference type="NCBIfam" id="TIGR00045">
    <property type="entry name" value="glycerate kinase"/>
    <property type="match status" value="1"/>
</dbReference>
<protein>
    <submittedName>
        <fullName evidence="5">Glycerate kinase</fullName>
    </submittedName>
</protein>
<dbReference type="Pfam" id="PF02595">
    <property type="entry name" value="Gly_kinase"/>
    <property type="match status" value="1"/>
</dbReference>
<organism evidence="5 6">
    <name type="scientific">Yimella lutea</name>
    <dbReference type="NCBI Taxonomy" id="587872"/>
    <lineage>
        <taxon>Bacteria</taxon>
        <taxon>Bacillati</taxon>
        <taxon>Actinomycetota</taxon>
        <taxon>Actinomycetes</taxon>
        <taxon>Micrococcales</taxon>
        <taxon>Dermacoccaceae</taxon>
        <taxon>Yimella</taxon>
    </lineage>
</organism>
<comment type="caution">
    <text evidence="5">The sequence shown here is derived from an EMBL/GenBank/DDBJ whole genome shotgun (WGS) entry which is preliminary data.</text>
</comment>
<dbReference type="InterPro" id="IPR004381">
    <property type="entry name" value="Glycerate_kinase"/>
</dbReference>
<dbReference type="PIRSF" id="PIRSF006078">
    <property type="entry name" value="GlxK"/>
    <property type="match status" value="1"/>
</dbReference>
<dbReference type="InterPro" id="IPR036129">
    <property type="entry name" value="Glycerate_kinase_sf"/>
</dbReference>
<accession>A0A542EBM0</accession>
<dbReference type="InterPro" id="IPR018193">
    <property type="entry name" value="Glyc_kinase_flavodox-like_fold"/>
</dbReference>
<gene>
    <name evidence="5" type="ORF">FB459_0057</name>
</gene>
<dbReference type="PANTHER" id="PTHR21599:SF0">
    <property type="entry name" value="GLYCERATE KINASE"/>
    <property type="match status" value="1"/>
</dbReference>
<evidence type="ECO:0000313" key="6">
    <source>
        <dbReference type="Proteomes" id="UP000320806"/>
    </source>
</evidence>
<keyword evidence="3 4" id="KW-0418">Kinase</keyword>
<keyword evidence="2 4" id="KW-0808">Transferase</keyword>
<dbReference type="AlphaFoldDB" id="A0A542EBM0"/>
<keyword evidence="6" id="KW-1185">Reference proteome</keyword>
<evidence type="ECO:0000256" key="2">
    <source>
        <dbReference type="ARBA" id="ARBA00022679"/>
    </source>
</evidence>
<comment type="similarity">
    <text evidence="1 4">Belongs to the glycerate kinase type-1 family.</text>
</comment>
<evidence type="ECO:0000256" key="3">
    <source>
        <dbReference type="ARBA" id="ARBA00022777"/>
    </source>
</evidence>
<dbReference type="SUPFAM" id="SSF110738">
    <property type="entry name" value="Glycerate kinase I"/>
    <property type="match status" value="1"/>
</dbReference>
<dbReference type="GO" id="GO:0008887">
    <property type="term" value="F:glycerate kinase activity"/>
    <property type="evidence" value="ECO:0007669"/>
    <property type="project" value="UniProtKB-UniRule"/>
</dbReference>
<dbReference type="Proteomes" id="UP000320806">
    <property type="component" value="Unassembled WGS sequence"/>
</dbReference>
<dbReference type="EMBL" id="VFMO01000001">
    <property type="protein sequence ID" value="TQJ12695.1"/>
    <property type="molecule type" value="Genomic_DNA"/>
</dbReference>